<organism evidence="2 3">
    <name type="scientific">Plasmodium berghei</name>
    <dbReference type="NCBI Taxonomy" id="5821"/>
    <lineage>
        <taxon>Eukaryota</taxon>
        <taxon>Sar</taxon>
        <taxon>Alveolata</taxon>
        <taxon>Apicomplexa</taxon>
        <taxon>Aconoidasida</taxon>
        <taxon>Haemosporida</taxon>
        <taxon>Plasmodiidae</taxon>
        <taxon>Plasmodium</taxon>
        <taxon>Plasmodium (Vinckeia)</taxon>
    </lineage>
</organism>
<dbReference type="EMBL" id="LT160022">
    <property type="protein sequence ID" value="CXH88779.1"/>
    <property type="molecule type" value="Genomic_DNA"/>
</dbReference>
<keyword evidence="1" id="KW-0472">Membrane</keyword>
<feature type="transmembrane region" description="Helical" evidence="1">
    <location>
        <begin position="75"/>
        <end position="97"/>
    </location>
</feature>
<feature type="transmembrane region" description="Helical" evidence="1">
    <location>
        <begin position="134"/>
        <end position="161"/>
    </location>
</feature>
<gene>
    <name evidence="2" type="primary">NT4</name>
    <name evidence="2" type="ORF">PBK173_000028100</name>
</gene>
<evidence type="ECO:0000256" key="1">
    <source>
        <dbReference type="SAM" id="Phobius"/>
    </source>
</evidence>
<proteinExistence type="predicted"/>
<keyword evidence="1" id="KW-0812">Transmembrane</keyword>
<keyword evidence="1" id="KW-1133">Transmembrane helix</keyword>
<sequence>MEYNKLEKSEEHKIKIMFFLIGVLLTLPSHVIVNISFLINQIYNEEIFVTIMGIISGCMIIASAFQLLIEITSFISIIVSNILNIINMGLLLTLLCVCKASKYYIYGMCGIIGLFIGYLYSSCTKYSLLVDLKVNGFLVTGISFSALFVFTINTIISYFIIEDGNIESYYNTIFRSFVTILIIECCILSVIFYIQYNSRFFQDQKKKIEFPTYKYASKPLNDVEKGKKYMNRNNNYTHDRNTKFMKNFKSLFNFSNIIDGAKLIKHYYICLIPISFSILVTFIIYPHILPNKLEKGVSINYMLMLMYQASDFIFIFLVTIYAHGLKFFKQIYVLILCLSRSLLVVLSIKIKNLKEGDFMYTTGFISFIVILLGSTNGSLINMSYERINDCFKNSSNKEKKVALASSFCALSLLTSYAISPWICHAVINL</sequence>
<feature type="transmembrane region" description="Helical" evidence="1">
    <location>
        <begin position="401"/>
        <end position="427"/>
    </location>
</feature>
<feature type="transmembrane region" description="Helical" evidence="1">
    <location>
        <begin position="47"/>
        <end position="68"/>
    </location>
</feature>
<name>A0A0Y9TPS8_PLABE</name>
<feature type="transmembrane region" description="Helical" evidence="1">
    <location>
        <begin position="331"/>
        <end position="348"/>
    </location>
</feature>
<feature type="transmembrane region" description="Helical" evidence="1">
    <location>
        <begin position="16"/>
        <end position="35"/>
    </location>
</feature>
<feature type="transmembrane region" description="Helical" evidence="1">
    <location>
        <begin position="305"/>
        <end position="324"/>
    </location>
</feature>
<evidence type="ECO:0000313" key="2">
    <source>
        <dbReference type="EMBL" id="CXH88779.1"/>
    </source>
</evidence>
<protein>
    <submittedName>
        <fullName evidence="2">Nucleoside transporter 4, putative</fullName>
    </submittedName>
</protein>
<dbReference type="AlphaFoldDB" id="A0A0Y9TPS8"/>
<evidence type="ECO:0000313" key="3">
    <source>
        <dbReference type="Proteomes" id="UP000069549"/>
    </source>
</evidence>
<feature type="transmembrane region" description="Helical" evidence="1">
    <location>
        <begin position="267"/>
        <end position="285"/>
    </location>
</feature>
<dbReference type="InterPro" id="IPR036259">
    <property type="entry name" value="MFS_trans_sf"/>
</dbReference>
<dbReference type="SUPFAM" id="SSF103473">
    <property type="entry name" value="MFS general substrate transporter"/>
    <property type="match status" value="1"/>
</dbReference>
<reference evidence="2 3" key="1">
    <citation type="submission" date="2016-02" db="EMBL/GenBank/DDBJ databases">
        <authorList>
            <consortium name="Pathogen Informatics"/>
        </authorList>
    </citation>
    <scope>NUCLEOTIDE SEQUENCE [LARGE SCALE GENOMIC DNA]</scope>
    <source>
        <strain evidence="2 3">K173</strain>
    </source>
</reference>
<accession>A0A0Y9TPS8</accession>
<dbReference type="Proteomes" id="UP000069549">
    <property type="component" value="Chromosome 2"/>
</dbReference>
<feature type="transmembrane region" description="Helical" evidence="1">
    <location>
        <begin position="103"/>
        <end position="122"/>
    </location>
</feature>
<feature type="transmembrane region" description="Helical" evidence="1">
    <location>
        <begin position="173"/>
        <end position="196"/>
    </location>
</feature>
<dbReference type="VEuPathDB" id="PlasmoDB:PBANKA_0209900"/>
<feature type="transmembrane region" description="Helical" evidence="1">
    <location>
        <begin position="360"/>
        <end position="380"/>
    </location>
</feature>